<keyword evidence="2" id="KW-0342">GTP-binding</keyword>
<evidence type="ECO:0000256" key="2">
    <source>
        <dbReference type="ARBA" id="ARBA00023134"/>
    </source>
</evidence>
<accession>A0ABR3Z5W0</accession>
<feature type="compositionally biased region" description="Basic and acidic residues" evidence="3">
    <location>
        <begin position="483"/>
        <end position="493"/>
    </location>
</feature>
<dbReference type="SUPFAM" id="SSF52540">
    <property type="entry name" value="P-loop containing nucleoside triphosphate hydrolases"/>
    <property type="match status" value="1"/>
</dbReference>
<feature type="compositionally biased region" description="Low complexity" evidence="3">
    <location>
        <begin position="217"/>
        <end position="232"/>
    </location>
</feature>
<feature type="region of interest" description="Disordered" evidence="3">
    <location>
        <begin position="59"/>
        <end position="126"/>
    </location>
</feature>
<name>A0ABR3Z5W0_9PEZI</name>
<feature type="region of interest" description="Disordered" evidence="3">
    <location>
        <begin position="468"/>
        <end position="493"/>
    </location>
</feature>
<evidence type="ECO:0000256" key="3">
    <source>
        <dbReference type="SAM" id="MobiDB-lite"/>
    </source>
</evidence>
<dbReference type="InterPro" id="IPR050227">
    <property type="entry name" value="Rab"/>
</dbReference>
<feature type="compositionally biased region" description="Basic and acidic residues" evidence="3">
    <location>
        <begin position="72"/>
        <end position="84"/>
    </location>
</feature>
<gene>
    <name evidence="4" type="ORF">Sste5346_005066</name>
</gene>
<dbReference type="InterPro" id="IPR027417">
    <property type="entry name" value="P-loop_NTPase"/>
</dbReference>
<sequence length="627" mass="66917">MGKNGPNPTIRILLLGNAGVGKNCLESRFTTMTYPPPYNPALTLNSRRYFTLPPVHTLDCKDEPASPGGEGVKNENKNDDETPSLKKSAVVTTAERPPSNSSSSSNSAAVGSPVVEHPDNTSSFDDRTLVASSTTTASLCSACAHENNTYLVEVINYPDLQKANVRRRVHARADYDAVLLVYDVCDSSSFDAIPTLHAEIPVCTRKNHQQHHRRAAQHGGNNTRSRTTTTSGWFGGGGGAADGDVDGETTRTGSGEIVAGLVGNKCDVDDVPADRPAGEATEAMTGASKAGAHTEESLLHPLYRESILYEELMVKREERERQKAKVKAEAGNTPTTPFPGADTGAREGDALAPEQAEAARKKNDDIQKWLSISRPEPTLPMSPLSEPVSPQDDYFGLAGTVADVKRQAKETTPPRKRGVPTSDGTMLAQALQLSVPFLETSAQSGHNVELALENLVRAVLCEMGRDASGTNKAGKTCRHKERSLKGKGKEREKTAHTFMSLASPKLKQALSVTGVSAPPTPPIPILTPSVHDIAVQRPESAAMFRQGDGVEVVGGEAIASETVGSSQDNRGQVGSSPVKETPPALPTAPLPIQRRESVIGRMRKVFWRKSQTTEVHTGAVMPADIAV</sequence>
<keyword evidence="5" id="KW-1185">Reference proteome</keyword>
<feature type="region of interest" description="Disordered" evidence="3">
    <location>
        <begin position="208"/>
        <end position="244"/>
    </location>
</feature>
<dbReference type="Proteomes" id="UP001583186">
    <property type="component" value="Unassembled WGS sequence"/>
</dbReference>
<evidence type="ECO:0000313" key="5">
    <source>
        <dbReference type="Proteomes" id="UP001583186"/>
    </source>
</evidence>
<organism evidence="4 5">
    <name type="scientific">Sporothrix stenoceras</name>
    <dbReference type="NCBI Taxonomy" id="5173"/>
    <lineage>
        <taxon>Eukaryota</taxon>
        <taxon>Fungi</taxon>
        <taxon>Dikarya</taxon>
        <taxon>Ascomycota</taxon>
        <taxon>Pezizomycotina</taxon>
        <taxon>Sordariomycetes</taxon>
        <taxon>Sordariomycetidae</taxon>
        <taxon>Ophiostomatales</taxon>
        <taxon>Ophiostomataceae</taxon>
        <taxon>Sporothrix</taxon>
    </lineage>
</organism>
<reference evidence="4 5" key="1">
    <citation type="journal article" date="2024" name="IMA Fungus">
        <title>IMA Genome - F19 : A genome assembly and annotation guide to empower mycologists, including annotated draft genome sequences of Ceratocystis pirilliformis, Diaporthe australafricana, Fusarium ophioides, Paecilomyces lecythidis, and Sporothrix stenoceras.</title>
        <authorList>
            <person name="Aylward J."/>
            <person name="Wilson A.M."/>
            <person name="Visagie C.M."/>
            <person name="Spraker J."/>
            <person name="Barnes I."/>
            <person name="Buitendag C."/>
            <person name="Ceriani C."/>
            <person name="Del Mar Angel L."/>
            <person name="du Plessis D."/>
            <person name="Fuchs T."/>
            <person name="Gasser K."/>
            <person name="Kramer D."/>
            <person name="Li W."/>
            <person name="Munsamy K."/>
            <person name="Piso A."/>
            <person name="Price J.L."/>
            <person name="Sonnekus B."/>
            <person name="Thomas C."/>
            <person name="van der Nest A."/>
            <person name="van Dijk A."/>
            <person name="van Heerden A."/>
            <person name="van Vuuren N."/>
            <person name="Yilmaz N."/>
            <person name="Duong T.A."/>
            <person name="van der Merwe N.A."/>
            <person name="Wingfield M.J."/>
            <person name="Wingfield B.D."/>
        </authorList>
    </citation>
    <scope>NUCLEOTIDE SEQUENCE [LARGE SCALE GENOMIC DNA]</scope>
    <source>
        <strain evidence="4 5">CMW 5346</strain>
    </source>
</reference>
<dbReference type="EMBL" id="JAWCUI010000026">
    <property type="protein sequence ID" value="KAL1895597.1"/>
    <property type="molecule type" value="Genomic_DNA"/>
</dbReference>
<protein>
    <submittedName>
        <fullName evidence="4">Uncharacterized protein</fullName>
    </submittedName>
</protein>
<evidence type="ECO:0000313" key="4">
    <source>
        <dbReference type="EMBL" id="KAL1895597.1"/>
    </source>
</evidence>
<evidence type="ECO:0000256" key="1">
    <source>
        <dbReference type="ARBA" id="ARBA00022741"/>
    </source>
</evidence>
<feature type="compositionally biased region" description="Basic and acidic residues" evidence="3">
    <location>
        <begin position="357"/>
        <end position="366"/>
    </location>
</feature>
<proteinExistence type="predicted"/>
<keyword evidence="1" id="KW-0547">Nucleotide-binding</keyword>
<dbReference type="PANTHER" id="PTHR47977">
    <property type="entry name" value="RAS-RELATED PROTEIN RAB"/>
    <property type="match status" value="1"/>
</dbReference>
<feature type="region of interest" description="Disordered" evidence="3">
    <location>
        <begin position="320"/>
        <end position="366"/>
    </location>
</feature>
<feature type="compositionally biased region" description="Polar residues" evidence="3">
    <location>
        <begin position="562"/>
        <end position="575"/>
    </location>
</feature>
<comment type="caution">
    <text evidence="4">The sequence shown here is derived from an EMBL/GenBank/DDBJ whole genome shotgun (WGS) entry which is preliminary data.</text>
</comment>
<feature type="compositionally biased region" description="Basic and acidic residues" evidence="3">
    <location>
        <begin position="116"/>
        <end position="126"/>
    </location>
</feature>
<feature type="region of interest" description="Disordered" evidence="3">
    <location>
        <begin position="560"/>
        <end position="590"/>
    </location>
</feature>
<dbReference type="Gene3D" id="3.40.50.300">
    <property type="entry name" value="P-loop containing nucleotide triphosphate hydrolases"/>
    <property type="match status" value="2"/>
</dbReference>